<dbReference type="AlphaFoldDB" id="A0A066VYD5"/>
<comment type="caution">
    <text evidence="4">The sequence shown here is derived from an EMBL/GenBank/DDBJ whole genome shotgun (WGS) entry which is preliminary data.</text>
</comment>
<accession>A0A066VYD5</accession>
<dbReference type="Proteomes" id="UP000027361">
    <property type="component" value="Unassembled WGS sequence"/>
</dbReference>
<dbReference type="Pfam" id="PF00293">
    <property type="entry name" value="NUDIX"/>
    <property type="match status" value="1"/>
</dbReference>
<dbReference type="PANTHER" id="PTHR16099:SF5">
    <property type="entry name" value="NUCLEOTIDE TRIPHOSPHATE DIPHOSPHATASE NUDT15"/>
    <property type="match status" value="1"/>
</dbReference>
<protein>
    <recommendedName>
        <fullName evidence="3">Nudix hydrolase domain-containing protein</fullName>
    </recommendedName>
</protein>
<dbReference type="PROSITE" id="PS00893">
    <property type="entry name" value="NUDIX_BOX"/>
    <property type="match status" value="1"/>
</dbReference>
<evidence type="ECO:0000256" key="2">
    <source>
        <dbReference type="SAM" id="MobiDB-lite"/>
    </source>
</evidence>
<reference evidence="4 5" key="1">
    <citation type="submission" date="2014-05" db="EMBL/GenBank/DDBJ databases">
        <title>Draft genome sequence of a rare smut relative, Tilletiaria anomala UBC 951.</title>
        <authorList>
            <consortium name="DOE Joint Genome Institute"/>
            <person name="Toome M."/>
            <person name="Kuo A."/>
            <person name="Henrissat B."/>
            <person name="Lipzen A."/>
            <person name="Tritt A."/>
            <person name="Yoshinaga Y."/>
            <person name="Zane M."/>
            <person name="Barry K."/>
            <person name="Grigoriev I.V."/>
            <person name="Spatafora J.W."/>
            <person name="Aimea M.C."/>
        </authorList>
    </citation>
    <scope>NUCLEOTIDE SEQUENCE [LARGE SCALE GENOMIC DNA]</scope>
    <source>
        <strain evidence="4 5">UBC 951</strain>
    </source>
</reference>
<dbReference type="Gene3D" id="3.90.79.10">
    <property type="entry name" value="Nucleoside Triphosphate Pyrophosphohydrolase"/>
    <property type="match status" value="1"/>
</dbReference>
<dbReference type="InterPro" id="IPR020084">
    <property type="entry name" value="NUDIX_hydrolase_CS"/>
</dbReference>
<dbReference type="OrthoDB" id="447842at2759"/>
<dbReference type="SUPFAM" id="SSF55811">
    <property type="entry name" value="Nudix"/>
    <property type="match status" value="1"/>
</dbReference>
<dbReference type="InterPro" id="IPR000086">
    <property type="entry name" value="NUDIX_hydrolase_dom"/>
</dbReference>
<dbReference type="RefSeq" id="XP_013243150.1">
    <property type="nucleotide sequence ID" value="XM_013387696.1"/>
</dbReference>
<gene>
    <name evidence="4" type="ORF">K437DRAFT_256637</name>
</gene>
<evidence type="ECO:0000313" key="5">
    <source>
        <dbReference type="Proteomes" id="UP000027361"/>
    </source>
</evidence>
<feature type="domain" description="Nudix hydrolase" evidence="3">
    <location>
        <begin position="1"/>
        <end position="177"/>
    </location>
</feature>
<dbReference type="GO" id="GO:0035539">
    <property type="term" value="F:8-oxo-7,8-dihydrodeoxyguanosine triphosphate pyrophosphatase activity"/>
    <property type="evidence" value="ECO:0007669"/>
    <property type="project" value="TreeGrafter"/>
</dbReference>
<dbReference type="InParanoid" id="A0A066VYD5"/>
<dbReference type="InterPro" id="IPR015797">
    <property type="entry name" value="NUDIX_hydrolase-like_dom_sf"/>
</dbReference>
<keyword evidence="1" id="KW-0378">Hydrolase</keyword>
<dbReference type="EMBL" id="JMSN01000043">
    <property type="protein sequence ID" value="KDN45293.1"/>
    <property type="molecule type" value="Genomic_DNA"/>
</dbReference>
<dbReference type="STRING" id="1037660.A0A066VYD5"/>
<evidence type="ECO:0000259" key="3">
    <source>
        <dbReference type="PROSITE" id="PS51462"/>
    </source>
</evidence>
<dbReference type="PROSITE" id="PS51462">
    <property type="entry name" value="NUDIX"/>
    <property type="match status" value="1"/>
</dbReference>
<dbReference type="CDD" id="cd04678">
    <property type="entry name" value="NUDIX_MTH2_Nudt15"/>
    <property type="match status" value="1"/>
</dbReference>
<evidence type="ECO:0000313" key="4">
    <source>
        <dbReference type="EMBL" id="KDN45293.1"/>
    </source>
</evidence>
<evidence type="ECO:0000256" key="1">
    <source>
        <dbReference type="ARBA" id="ARBA00022801"/>
    </source>
</evidence>
<dbReference type="GO" id="GO:0006203">
    <property type="term" value="P:dGTP catabolic process"/>
    <property type="evidence" value="ECO:0007669"/>
    <property type="project" value="TreeGrafter"/>
</dbReference>
<dbReference type="GeneID" id="25264483"/>
<keyword evidence="5" id="KW-1185">Reference proteome</keyword>
<dbReference type="HOGENOM" id="CLU_046035_0_0_1"/>
<organism evidence="4 5">
    <name type="scientific">Tilletiaria anomala (strain ATCC 24038 / CBS 436.72 / UBC 951)</name>
    <dbReference type="NCBI Taxonomy" id="1037660"/>
    <lineage>
        <taxon>Eukaryota</taxon>
        <taxon>Fungi</taxon>
        <taxon>Dikarya</taxon>
        <taxon>Basidiomycota</taxon>
        <taxon>Ustilaginomycotina</taxon>
        <taxon>Exobasidiomycetes</taxon>
        <taxon>Georgefischeriales</taxon>
        <taxon>Tilletiariaceae</taxon>
        <taxon>Tilletiaria</taxon>
    </lineage>
</organism>
<proteinExistence type="predicted"/>
<feature type="region of interest" description="Disordered" evidence="2">
    <location>
        <begin position="1"/>
        <end position="20"/>
    </location>
</feature>
<dbReference type="GO" id="GO:0005829">
    <property type="term" value="C:cytosol"/>
    <property type="evidence" value="ECO:0007669"/>
    <property type="project" value="TreeGrafter"/>
</dbReference>
<dbReference type="PANTHER" id="PTHR16099">
    <property type="entry name" value="8-OXO-DGTP DIPHOSPHATES NUDT15"/>
    <property type="match status" value="1"/>
</dbReference>
<name>A0A066VYD5_TILAU</name>
<sequence>MCDCAGTSKPRDSFGRARPPAWQALPGGHLELHESFEECAAREVLEETGIRLEDDSFGVRSSLQGAATLPVPEFNTNNSLNPTSSAAVSPSPAQRCGVRVLGAVNSVNMRDAHEDASTPPRHYVTIFCSGRAHADTQKALNLEPTKCLGWQWVPWRWLHGAALAQNEARRMQDHLTAQGCALPVSAEKMLLAQRIGESISATGQQALDEVMRLPRAAASSVAMAAIDADASNRTGPRTEEEVAAWKEADEFAASAALFEPIVNCFLQLPELWAIGPHRW</sequence>